<protein>
    <submittedName>
        <fullName evidence="8">Tagatose 6-phosphate kinase</fullName>
        <ecNumber evidence="8">2.7.1.144</ecNumber>
    </submittedName>
</protein>
<evidence type="ECO:0000313" key="9">
    <source>
        <dbReference type="Proteomes" id="UP001238163"/>
    </source>
</evidence>
<evidence type="ECO:0000256" key="1">
    <source>
        <dbReference type="ARBA" id="ARBA00010688"/>
    </source>
</evidence>
<evidence type="ECO:0000256" key="3">
    <source>
        <dbReference type="ARBA" id="ARBA00022741"/>
    </source>
</evidence>
<evidence type="ECO:0000313" key="8">
    <source>
        <dbReference type="EMBL" id="MDQ0289356.1"/>
    </source>
</evidence>
<keyword evidence="4 8" id="KW-0418">Kinase</keyword>
<evidence type="ECO:0000256" key="4">
    <source>
        <dbReference type="ARBA" id="ARBA00022777"/>
    </source>
</evidence>
<dbReference type="PIRSF" id="PIRSF000535">
    <property type="entry name" value="1PFK/6PFK/LacC"/>
    <property type="match status" value="1"/>
</dbReference>
<reference evidence="8" key="1">
    <citation type="submission" date="2023-07" db="EMBL/GenBank/DDBJ databases">
        <title>Genomic Encyclopedia of Type Strains, Phase IV (KMG-IV): sequencing the most valuable type-strain genomes for metagenomic binning, comparative biology and taxonomic classification.</title>
        <authorList>
            <person name="Goeker M."/>
        </authorList>
    </citation>
    <scope>NUCLEOTIDE SEQUENCE</scope>
    <source>
        <strain evidence="8">DSM 24202</strain>
    </source>
</reference>
<dbReference type="PANTHER" id="PTHR46566:SF2">
    <property type="entry name" value="ATP-DEPENDENT 6-PHOSPHOFRUCTOKINASE ISOZYME 2"/>
    <property type="match status" value="1"/>
</dbReference>
<keyword evidence="9" id="KW-1185">Reference proteome</keyword>
<proteinExistence type="inferred from homology"/>
<evidence type="ECO:0000259" key="7">
    <source>
        <dbReference type="Pfam" id="PF00294"/>
    </source>
</evidence>
<dbReference type="InterPro" id="IPR002173">
    <property type="entry name" value="Carboh/pur_kinase_PfkB_CS"/>
</dbReference>
<dbReference type="EC" id="2.7.1.144" evidence="8"/>
<dbReference type="Proteomes" id="UP001238163">
    <property type="component" value="Unassembled WGS sequence"/>
</dbReference>
<keyword evidence="2 6" id="KW-0808">Transferase</keyword>
<evidence type="ECO:0000256" key="2">
    <source>
        <dbReference type="ARBA" id="ARBA00022679"/>
    </source>
</evidence>
<comment type="caution">
    <text evidence="8">The sequence shown here is derived from an EMBL/GenBank/DDBJ whole genome shotgun (WGS) entry which is preliminary data.</text>
</comment>
<dbReference type="PANTHER" id="PTHR46566">
    <property type="entry name" value="1-PHOSPHOFRUCTOKINASE-RELATED"/>
    <property type="match status" value="1"/>
</dbReference>
<gene>
    <name evidence="8" type="ORF">J3R75_001463</name>
</gene>
<dbReference type="GO" id="GO:0005975">
    <property type="term" value="P:carbohydrate metabolic process"/>
    <property type="evidence" value="ECO:0007669"/>
    <property type="project" value="InterPro"/>
</dbReference>
<feature type="domain" description="Carbohydrate kinase PfkB" evidence="7">
    <location>
        <begin position="27"/>
        <end position="296"/>
    </location>
</feature>
<dbReference type="AlphaFoldDB" id="A0AAE3VFK4"/>
<dbReference type="InterPro" id="IPR011611">
    <property type="entry name" value="PfkB_dom"/>
</dbReference>
<keyword evidence="5" id="KW-0067">ATP-binding</keyword>
<evidence type="ECO:0000256" key="6">
    <source>
        <dbReference type="PIRNR" id="PIRNR000535"/>
    </source>
</evidence>
<dbReference type="SUPFAM" id="SSF53613">
    <property type="entry name" value="Ribokinase-like"/>
    <property type="match status" value="1"/>
</dbReference>
<keyword evidence="3" id="KW-0547">Nucleotide-binding</keyword>
<dbReference type="InterPro" id="IPR017583">
    <property type="entry name" value="Tagatose/fructose_Pkinase"/>
</dbReference>
<dbReference type="EMBL" id="JAUSVL010000001">
    <property type="protein sequence ID" value="MDQ0289356.1"/>
    <property type="molecule type" value="Genomic_DNA"/>
</dbReference>
<dbReference type="Pfam" id="PF00294">
    <property type="entry name" value="PfkB"/>
    <property type="match status" value="1"/>
</dbReference>
<accession>A0AAE3VFK4</accession>
<dbReference type="GO" id="GO:0009024">
    <property type="term" value="F:tagatose-6-phosphate kinase activity"/>
    <property type="evidence" value="ECO:0007669"/>
    <property type="project" value="UniProtKB-EC"/>
</dbReference>
<dbReference type="RefSeq" id="WP_307260778.1">
    <property type="nucleotide sequence ID" value="NZ_JAUSVL010000001.1"/>
</dbReference>
<dbReference type="GO" id="GO:0005524">
    <property type="term" value="F:ATP binding"/>
    <property type="evidence" value="ECO:0007669"/>
    <property type="project" value="UniProtKB-KW"/>
</dbReference>
<name>A0AAE3VFK4_9BACT</name>
<evidence type="ECO:0000256" key="5">
    <source>
        <dbReference type="ARBA" id="ARBA00022840"/>
    </source>
</evidence>
<comment type="similarity">
    <text evidence="1">Belongs to the carbohydrate kinase PfkB family.</text>
</comment>
<sequence>MPMQLNMEPRPVLAVCLNPAWQKTLIFSHLQPGEVNRARRVHECGGGKGVNVARVFRRLGLPVAVAAFAGGYPGQRLRGEFGEVGVEPIVVDVAATTRCCFTVISEDDGVVTELIEPSGPIAAREAEALQMLINGQIRRFGAVALSGTVPPGISGEFYASVAREAAMHGVPVLLDAVKDIAATLQAGVTMLKINAAELRELGGADDVAESAQRLCRRFAALAWLAVTDGPRPAQLFSRSRSWRFTLPALPRVVSAIGGGDCTAAILCRRLAEKPDATDELMADFYAEALACASASCLTDTPSVFDPAEAMKIRAAIIIEAVRKA</sequence>
<organism evidence="8 9">
    <name type="scientific">Oligosphaera ethanolica</name>
    <dbReference type="NCBI Taxonomy" id="760260"/>
    <lineage>
        <taxon>Bacteria</taxon>
        <taxon>Pseudomonadati</taxon>
        <taxon>Lentisphaerota</taxon>
        <taxon>Oligosphaeria</taxon>
        <taxon>Oligosphaerales</taxon>
        <taxon>Oligosphaeraceae</taxon>
        <taxon>Oligosphaera</taxon>
    </lineage>
</organism>
<dbReference type="InterPro" id="IPR029056">
    <property type="entry name" value="Ribokinase-like"/>
</dbReference>
<dbReference type="PROSITE" id="PS00583">
    <property type="entry name" value="PFKB_KINASES_1"/>
    <property type="match status" value="1"/>
</dbReference>
<dbReference type="Gene3D" id="3.40.1190.20">
    <property type="match status" value="1"/>
</dbReference>